<feature type="non-terminal residue" evidence="1">
    <location>
        <position position="1"/>
    </location>
</feature>
<reference evidence="1" key="1">
    <citation type="submission" date="2018-05" db="EMBL/GenBank/DDBJ databases">
        <authorList>
            <person name="Lanie J.A."/>
            <person name="Ng W.-L."/>
            <person name="Kazmierczak K.M."/>
            <person name="Andrzejewski T.M."/>
            <person name="Davidsen T.M."/>
            <person name="Wayne K.J."/>
            <person name="Tettelin H."/>
            <person name="Glass J.I."/>
            <person name="Rusch D."/>
            <person name="Podicherti R."/>
            <person name="Tsui H.-C.T."/>
            <person name="Winkler M.E."/>
        </authorList>
    </citation>
    <scope>NUCLEOTIDE SEQUENCE</scope>
</reference>
<dbReference type="SUPFAM" id="SSF103473">
    <property type="entry name" value="MFS general substrate transporter"/>
    <property type="match status" value="1"/>
</dbReference>
<dbReference type="InterPro" id="IPR036259">
    <property type="entry name" value="MFS_trans_sf"/>
</dbReference>
<dbReference type="AlphaFoldDB" id="A0A382K6I9"/>
<protein>
    <submittedName>
        <fullName evidence="1">Uncharacterized protein</fullName>
    </submittedName>
</protein>
<evidence type="ECO:0000313" key="1">
    <source>
        <dbReference type="EMBL" id="SVC19789.1"/>
    </source>
</evidence>
<organism evidence="1">
    <name type="scientific">marine metagenome</name>
    <dbReference type="NCBI Taxonomy" id="408172"/>
    <lineage>
        <taxon>unclassified sequences</taxon>
        <taxon>metagenomes</taxon>
        <taxon>ecological metagenomes</taxon>
    </lineage>
</organism>
<dbReference type="EMBL" id="UINC01078580">
    <property type="protein sequence ID" value="SVC19789.1"/>
    <property type="molecule type" value="Genomic_DNA"/>
</dbReference>
<accession>A0A382K6I9</accession>
<proteinExistence type="predicted"/>
<sequence>VSKSSQFSLLTERRFAPFFATQFLGAFNDNIFRNGLIIVVTFQGIKVFGLNPSQLANIAGALFMLPYFLFSANAGQLADKYEKSGLMRAVKIIEIC</sequence>
<name>A0A382K6I9_9ZZZZ</name>
<gene>
    <name evidence="1" type="ORF">METZ01_LOCUS272643</name>
</gene>